<dbReference type="GO" id="GO:0006660">
    <property type="term" value="P:phosphatidylserine catabolic process"/>
    <property type="evidence" value="ECO:0007669"/>
    <property type="project" value="TreeGrafter"/>
</dbReference>
<dbReference type="GO" id="GO:0005789">
    <property type="term" value="C:endoplasmic reticulum membrane"/>
    <property type="evidence" value="ECO:0007669"/>
    <property type="project" value="TreeGrafter"/>
</dbReference>
<reference evidence="3" key="1">
    <citation type="journal article" date="2018" name="Nat. Microbiol.">
        <title>Leveraging single-cell genomics to expand the fungal tree of life.</title>
        <authorList>
            <person name="Ahrendt S.R."/>
            <person name="Quandt C.A."/>
            <person name="Ciobanu D."/>
            <person name="Clum A."/>
            <person name="Salamov A."/>
            <person name="Andreopoulos B."/>
            <person name="Cheng J.F."/>
            <person name="Woyke T."/>
            <person name="Pelin A."/>
            <person name="Henrissat B."/>
            <person name="Reynolds N.K."/>
            <person name="Benny G.L."/>
            <person name="Smith M.E."/>
            <person name="James T.Y."/>
            <person name="Grigoriev I.V."/>
        </authorList>
    </citation>
    <scope>NUCLEOTIDE SEQUENCE [LARGE SCALE GENOMIC DNA]</scope>
    <source>
        <strain evidence="3">RSA 1356</strain>
    </source>
</reference>
<evidence type="ECO:0000259" key="1">
    <source>
        <dbReference type="Pfam" id="PF12146"/>
    </source>
</evidence>
<dbReference type="PANTHER" id="PTHR12277">
    <property type="entry name" value="ALPHA/BETA HYDROLASE DOMAIN-CONTAINING PROTEIN"/>
    <property type="match status" value="1"/>
</dbReference>
<feature type="domain" description="Serine aminopeptidase S33" evidence="1">
    <location>
        <begin position="132"/>
        <end position="246"/>
    </location>
</feature>
<dbReference type="EMBL" id="KZ992661">
    <property type="protein sequence ID" value="RKP07892.1"/>
    <property type="molecule type" value="Genomic_DNA"/>
</dbReference>
<dbReference type="SUPFAM" id="SSF53474">
    <property type="entry name" value="alpha/beta-Hydrolases"/>
    <property type="match status" value="1"/>
</dbReference>
<dbReference type="Proteomes" id="UP000271241">
    <property type="component" value="Unassembled WGS sequence"/>
</dbReference>
<evidence type="ECO:0000313" key="3">
    <source>
        <dbReference type="Proteomes" id="UP000271241"/>
    </source>
</evidence>
<proteinExistence type="predicted"/>
<dbReference type="GO" id="GO:0004622">
    <property type="term" value="F:phosphatidylcholine lysophospholipase activity"/>
    <property type="evidence" value="ECO:0007669"/>
    <property type="project" value="TreeGrafter"/>
</dbReference>
<dbReference type="InterPro" id="IPR029058">
    <property type="entry name" value="AB_hydrolase_fold"/>
</dbReference>
<gene>
    <name evidence="2" type="ORF">THASP1DRAFT_30305</name>
</gene>
<organism evidence="2 3">
    <name type="scientific">Thamnocephalis sphaerospora</name>
    <dbReference type="NCBI Taxonomy" id="78915"/>
    <lineage>
        <taxon>Eukaryota</taxon>
        <taxon>Fungi</taxon>
        <taxon>Fungi incertae sedis</taxon>
        <taxon>Zoopagomycota</taxon>
        <taxon>Zoopagomycotina</taxon>
        <taxon>Zoopagomycetes</taxon>
        <taxon>Zoopagales</taxon>
        <taxon>Sigmoideomycetaceae</taxon>
        <taxon>Thamnocephalis</taxon>
    </lineage>
</organism>
<protein>
    <submittedName>
        <fullName evidence="2">Alpha/Beta hydrolase protein</fullName>
    </submittedName>
</protein>
<dbReference type="InterPro" id="IPR022742">
    <property type="entry name" value="Hydrolase_4"/>
</dbReference>
<evidence type="ECO:0000313" key="2">
    <source>
        <dbReference type="EMBL" id="RKP07892.1"/>
    </source>
</evidence>
<keyword evidence="2" id="KW-0378">Hydrolase</keyword>
<sequence>MSPNSPPPAPACRPSTEPWHVLQRVLKWSTLALVGYATLLALLTLATPQRALIYLHWARWPLGKDFRRPEGFGLAPGSARYVQLKTADAVHLGAWHVLPESVYQQHHKQLLDDPTAADVSAAAIYEDALRTHGVVIYLHGNAASRGHHPRVEVYKKLAKYSDVNVLTIDYRGFADSEGTPSEAGLVEDAHTAWRWLQHRGVAAEKITVLGHSLGTGVAVQLTAKLSTAGSPPRALILKAPFTSVPEVAFEFPVFKYLPLL</sequence>
<keyword evidence="3" id="KW-1185">Reference proteome</keyword>
<dbReference type="OrthoDB" id="446723at2759"/>
<dbReference type="Gene3D" id="3.40.50.1820">
    <property type="entry name" value="alpha/beta hydrolase"/>
    <property type="match status" value="1"/>
</dbReference>
<dbReference type="Pfam" id="PF12146">
    <property type="entry name" value="Hydrolase_4"/>
    <property type="match status" value="1"/>
</dbReference>
<name>A0A4P9XPS9_9FUNG</name>
<dbReference type="STRING" id="78915.A0A4P9XPS9"/>
<dbReference type="GO" id="GO:0052651">
    <property type="term" value="P:monoacylglycerol catabolic process"/>
    <property type="evidence" value="ECO:0007669"/>
    <property type="project" value="TreeGrafter"/>
</dbReference>
<feature type="non-terminal residue" evidence="2">
    <location>
        <position position="260"/>
    </location>
</feature>
<accession>A0A4P9XPS9</accession>
<dbReference type="AlphaFoldDB" id="A0A4P9XPS9"/>
<dbReference type="PANTHER" id="PTHR12277:SF194">
    <property type="entry name" value="FI04476P"/>
    <property type="match status" value="1"/>
</dbReference>
<dbReference type="GO" id="GO:0047372">
    <property type="term" value="F:monoacylglycerol lipase activity"/>
    <property type="evidence" value="ECO:0007669"/>
    <property type="project" value="TreeGrafter"/>
</dbReference>